<gene>
    <name evidence="2" type="ORF">E4633_16980</name>
</gene>
<dbReference type="AlphaFoldDB" id="A0A4S1CBG2"/>
<organism evidence="2 3">
    <name type="scientific">Geomonas terrae</name>
    <dbReference type="NCBI Taxonomy" id="2562681"/>
    <lineage>
        <taxon>Bacteria</taxon>
        <taxon>Pseudomonadati</taxon>
        <taxon>Thermodesulfobacteriota</taxon>
        <taxon>Desulfuromonadia</taxon>
        <taxon>Geobacterales</taxon>
        <taxon>Geobacteraceae</taxon>
        <taxon>Geomonas</taxon>
    </lineage>
</organism>
<dbReference type="Proteomes" id="UP000306416">
    <property type="component" value="Unassembled WGS sequence"/>
</dbReference>
<name>A0A4S1CBG2_9BACT</name>
<dbReference type="PANTHER" id="PTHR42695:SF5">
    <property type="entry name" value="GLUTAMINE AMIDOTRANSFERASE YLR126C-RELATED"/>
    <property type="match status" value="1"/>
</dbReference>
<keyword evidence="3" id="KW-1185">Reference proteome</keyword>
<dbReference type="RefSeq" id="WP_135871945.1">
    <property type="nucleotide sequence ID" value="NZ_SRSC01000004.1"/>
</dbReference>
<dbReference type="PROSITE" id="PS51273">
    <property type="entry name" value="GATASE_TYPE_1"/>
    <property type="match status" value="1"/>
</dbReference>
<keyword evidence="2" id="KW-0315">Glutamine amidotransferase</keyword>
<proteinExistence type="predicted"/>
<dbReference type="InterPro" id="IPR044992">
    <property type="entry name" value="ChyE-like"/>
</dbReference>
<dbReference type="CDD" id="cd01741">
    <property type="entry name" value="GATase1_1"/>
    <property type="match status" value="1"/>
</dbReference>
<protein>
    <submittedName>
        <fullName evidence="2">Type 1 glutamine amidotransferase</fullName>
    </submittedName>
</protein>
<dbReference type="GO" id="GO:0016740">
    <property type="term" value="F:transferase activity"/>
    <property type="evidence" value="ECO:0007669"/>
    <property type="project" value="UniProtKB-KW"/>
</dbReference>
<feature type="domain" description="Glutamine amidotransferase" evidence="1">
    <location>
        <begin position="65"/>
        <end position="179"/>
    </location>
</feature>
<dbReference type="PANTHER" id="PTHR42695">
    <property type="entry name" value="GLUTAMINE AMIDOTRANSFERASE YLR126C-RELATED"/>
    <property type="match status" value="1"/>
</dbReference>
<evidence type="ECO:0000313" key="2">
    <source>
        <dbReference type="EMBL" id="TGU70694.1"/>
    </source>
</evidence>
<dbReference type="InterPro" id="IPR029062">
    <property type="entry name" value="Class_I_gatase-like"/>
</dbReference>
<reference evidence="2 3" key="1">
    <citation type="submission" date="2019-04" db="EMBL/GenBank/DDBJ databases">
        <title>Geobacter oryzae sp. nov., ferric-reducing bacteria isolated from paddy soil.</title>
        <authorList>
            <person name="Xu Z."/>
            <person name="Masuda Y."/>
            <person name="Itoh H."/>
            <person name="Senoo K."/>
        </authorList>
    </citation>
    <scope>NUCLEOTIDE SEQUENCE [LARGE SCALE GENOMIC DNA]</scope>
    <source>
        <strain evidence="2 3">Red111</strain>
    </source>
</reference>
<evidence type="ECO:0000259" key="1">
    <source>
        <dbReference type="Pfam" id="PF00117"/>
    </source>
</evidence>
<sequence length="228" mass="23935">MFLIVQNDPNCPAGMLNQVLEEARVPYRTVCAFAGDPIPDPSGLTAAVVLGGEMGAHDTERHPHLARVIAFMREAVAAGLPLLGICLGGQLLSHACGGTVSSPSPHGEHGIHHVDLNAAGAADPLFAGVGNPFVTFQLHNDSFTTPPGATLLASSPACPAQTFRLPGRIYGVQFHPEVDRSIVDLWDGFFSPRAEHLSGFIAAEETFNAASRTILANFVSLSLSPAQP</sequence>
<dbReference type="EMBL" id="SRSC01000004">
    <property type="protein sequence ID" value="TGU70694.1"/>
    <property type="molecule type" value="Genomic_DNA"/>
</dbReference>
<dbReference type="Pfam" id="PF00117">
    <property type="entry name" value="GATase"/>
    <property type="match status" value="1"/>
</dbReference>
<keyword evidence="2" id="KW-0808">Transferase</keyword>
<comment type="caution">
    <text evidence="2">The sequence shown here is derived from an EMBL/GenBank/DDBJ whole genome shotgun (WGS) entry which is preliminary data.</text>
</comment>
<dbReference type="InterPro" id="IPR017926">
    <property type="entry name" value="GATASE"/>
</dbReference>
<dbReference type="GO" id="GO:0005829">
    <property type="term" value="C:cytosol"/>
    <property type="evidence" value="ECO:0007669"/>
    <property type="project" value="TreeGrafter"/>
</dbReference>
<evidence type="ECO:0000313" key="3">
    <source>
        <dbReference type="Proteomes" id="UP000306416"/>
    </source>
</evidence>
<dbReference type="SUPFAM" id="SSF52317">
    <property type="entry name" value="Class I glutamine amidotransferase-like"/>
    <property type="match status" value="1"/>
</dbReference>
<dbReference type="Gene3D" id="3.40.50.880">
    <property type="match status" value="1"/>
</dbReference>
<accession>A0A4S1CBG2</accession>